<sequence length="211" mass="22354">MEYFKIFFALSVAFIVAAVLFLNNKLNRIIFKEPSGRKGVESQMPAELPPEKGQNLKGTKLVANVAIDSPKAKKLLQKRRILPDSLQATTSNVFPATTLNGTQRHSSQGKNVVSGAGGIESTKFNNSFHHAQGIATGVPLPQGNNEVIGIGGTGKFSMTGSFKDIKNMDISGVGSPSSGGFPKNVVRGIGGTGPTEIKDSFEKIGSLNIRP</sequence>
<keyword evidence="1" id="KW-0812">Transmembrane</keyword>
<keyword evidence="3" id="KW-1185">Reference proteome</keyword>
<accession>A0AAP0S5H8</accession>
<protein>
    <submittedName>
        <fullName evidence="2">Uncharacterized protein</fullName>
    </submittedName>
</protein>
<comment type="caution">
    <text evidence="2">The sequence shown here is derived from an EMBL/GenBank/DDBJ whole genome shotgun (WGS) entry which is preliminary data.</text>
</comment>
<feature type="transmembrane region" description="Helical" evidence="1">
    <location>
        <begin position="6"/>
        <end position="23"/>
    </location>
</feature>
<evidence type="ECO:0000313" key="2">
    <source>
        <dbReference type="EMBL" id="KAK9291318.1"/>
    </source>
</evidence>
<dbReference type="AlphaFoldDB" id="A0AAP0S5H8"/>
<keyword evidence="1" id="KW-0472">Membrane</keyword>
<evidence type="ECO:0000256" key="1">
    <source>
        <dbReference type="SAM" id="Phobius"/>
    </source>
</evidence>
<evidence type="ECO:0000313" key="3">
    <source>
        <dbReference type="Proteomes" id="UP001415857"/>
    </source>
</evidence>
<reference evidence="2 3" key="1">
    <citation type="journal article" date="2024" name="Plant J.">
        <title>Genome sequences and population genomics reveal climatic adaptation and genomic divergence between two closely related sweetgum species.</title>
        <authorList>
            <person name="Xu W.Q."/>
            <person name="Ren C.Q."/>
            <person name="Zhang X.Y."/>
            <person name="Comes H.P."/>
            <person name="Liu X.H."/>
            <person name="Li Y.G."/>
            <person name="Kettle C.J."/>
            <person name="Jalonen R."/>
            <person name="Gaisberger H."/>
            <person name="Ma Y.Z."/>
            <person name="Qiu Y.X."/>
        </authorList>
    </citation>
    <scope>NUCLEOTIDE SEQUENCE [LARGE SCALE GENOMIC DNA]</scope>
    <source>
        <strain evidence="2">Hangzhou</strain>
    </source>
</reference>
<proteinExistence type="predicted"/>
<organism evidence="2 3">
    <name type="scientific">Liquidambar formosana</name>
    <name type="common">Formosan gum</name>
    <dbReference type="NCBI Taxonomy" id="63359"/>
    <lineage>
        <taxon>Eukaryota</taxon>
        <taxon>Viridiplantae</taxon>
        <taxon>Streptophyta</taxon>
        <taxon>Embryophyta</taxon>
        <taxon>Tracheophyta</taxon>
        <taxon>Spermatophyta</taxon>
        <taxon>Magnoliopsida</taxon>
        <taxon>eudicotyledons</taxon>
        <taxon>Gunneridae</taxon>
        <taxon>Pentapetalae</taxon>
        <taxon>Saxifragales</taxon>
        <taxon>Altingiaceae</taxon>
        <taxon>Liquidambar</taxon>
    </lineage>
</organism>
<dbReference type="Proteomes" id="UP001415857">
    <property type="component" value="Unassembled WGS sequence"/>
</dbReference>
<keyword evidence="1" id="KW-1133">Transmembrane helix</keyword>
<name>A0AAP0S5H8_LIQFO</name>
<dbReference type="EMBL" id="JBBPBK010000001">
    <property type="protein sequence ID" value="KAK9291318.1"/>
    <property type="molecule type" value="Genomic_DNA"/>
</dbReference>
<gene>
    <name evidence="2" type="ORF">L1049_019263</name>
</gene>